<accession>A0ACB7ZQ95</accession>
<name>A0ACB7ZQ95_9AGAM</name>
<comment type="caution">
    <text evidence="1">The sequence shown here is derived from an EMBL/GenBank/DDBJ whole genome shotgun (WGS) entry which is preliminary data.</text>
</comment>
<evidence type="ECO:0000313" key="1">
    <source>
        <dbReference type="EMBL" id="KAH7902997.1"/>
    </source>
</evidence>
<proteinExistence type="predicted"/>
<gene>
    <name evidence="1" type="ORF">BJ138DRAFT_972357</name>
</gene>
<feature type="non-terminal residue" evidence="1">
    <location>
        <position position="1"/>
    </location>
</feature>
<organism evidence="1 2">
    <name type="scientific">Hygrophoropsis aurantiaca</name>
    <dbReference type="NCBI Taxonomy" id="72124"/>
    <lineage>
        <taxon>Eukaryota</taxon>
        <taxon>Fungi</taxon>
        <taxon>Dikarya</taxon>
        <taxon>Basidiomycota</taxon>
        <taxon>Agaricomycotina</taxon>
        <taxon>Agaricomycetes</taxon>
        <taxon>Agaricomycetidae</taxon>
        <taxon>Boletales</taxon>
        <taxon>Coniophorineae</taxon>
        <taxon>Hygrophoropsidaceae</taxon>
        <taxon>Hygrophoropsis</taxon>
    </lineage>
</organism>
<reference evidence="1" key="1">
    <citation type="journal article" date="2021" name="New Phytol.">
        <title>Evolutionary innovations through gain and loss of genes in the ectomycorrhizal Boletales.</title>
        <authorList>
            <person name="Wu G."/>
            <person name="Miyauchi S."/>
            <person name="Morin E."/>
            <person name="Kuo A."/>
            <person name="Drula E."/>
            <person name="Varga T."/>
            <person name="Kohler A."/>
            <person name="Feng B."/>
            <person name="Cao Y."/>
            <person name="Lipzen A."/>
            <person name="Daum C."/>
            <person name="Hundley H."/>
            <person name="Pangilinan J."/>
            <person name="Johnson J."/>
            <person name="Barry K."/>
            <person name="LaButti K."/>
            <person name="Ng V."/>
            <person name="Ahrendt S."/>
            <person name="Min B."/>
            <person name="Choi I.G."/>
            <person name="Park H."/>
            <person name="Plett J.M."/>
            <person name="Magnuson J."/>
            <person name="Spatafora J.W."/>
            <person name="Nagy L.G."/>
            <person name="Henrissat B."/>
            <person name="Grigoriev I.V."/>
            <person name="Yang Z.L."/>
            <person name="Xu J."/>
            <person name="Martin F.M."/>
        </authorList>
    </citation>
    <scope>NUCLEOTIDE SEQUENCE</scope>
    <source>
        <strain evidence="1">ATCC 28755</strain>
    </source>
</reference>
<dbReference type="Proteomes" id="UP000790377">
    <property type="component" value="Unassembled WGS sequence"/>
</dbReference>
<keyword evidence="2" id="KW-1185">Reference proteome</keyword>
<dbReference type="EMBL" id="MU269321">
    <property type="protein sequence ID" value="KAH7902997.1"/>
    <property type="molecule type" value="Genomic_DNA"/>
</dbReference>
<evidence type="ECO:0000313" key="2">
    <source>
        <dbReference type="Proteomes" id="UP000790377"/>
    </source>
</evidence>
<sequence>FAVTGHWIEETATGVWECMCAVLGFTQLHGAHSGNRLGQALFKITERINISHKIGYITCDNASNNTTMM</sequence>
<feature type="non-terminal residue" evidence="1">
    <location>
        <position position="69"/>
    </location>
</feature>
<protein>
    <submittedName>
        <fullName evidence="1">Uncharacterized protein</fullName>
    </submittedName>
</protein>